<dbReference type="EMBL" id="CP139960">
    <property type="protein sequence ID" value="WQD38824.1"/>
    <property type="molecule type" value="Genomic_DNA"/>
</dbReference>
<organism evidence="2 3">
    <name type="scientific">Niabella yanshanensis</name>
    <dbReference type="NCBI Taxonomy" id="577386"/>
    <lineage>
        <taxon>Bacteria</taxon>
        <taxon>Pseudomonadati</taxon>
        <taxon>Bacteroidota</taxon>
        <taxon>Chitinophagia</taxon>
        <taxon>Chitinophagales</taxon>
        <taxon>Chitinophagaceae</taxon>
        <taxon>Niabella</taxon>
    </lineage>
</organism>
<dbReference type="Pfam" id="PF22494">
    <property type="entry name" value="choice_anch_I"/>
    <property type="match status" value="1"/>
</dbReference>
<dbReference type="InterPro" id="IPR011047">
    <property type="entry name" value="Quinoprotein_ADH-like_sf"/>
</dbReference>
<dbReference type="SUPFAM" id="SSF75011">
    <property type="entry name" value="3-carboxy-cis,cis-mucoante lactonizing enzyme"/>
    <property type="match status" value="1"/>
</dbReference>
<evidence type="ECO:0000259" key="1">
    <source>
        <dbReference type="Pfam" id="PF22494"/>
    </source>
</evidence>
<dbReference type="PANTHER" id="PTHR46928:SF1">
    <property type="entry name" value="MESENCHYME-SPECIFIC CELL SURFACE GLYCOPROTEIN"/>
    <property type="match status" value="1"/>
</dbReference>
<dbReference type="PROSITE" id="PS51257">
    <property type="entry name" value="PROKAR_LIPOPROTEIN"/>
    <property type="match status" value="1"/>
</dbReference>
<proteinExistence type="predicted"/>
<reference evidence="2 3" key="1">
    <citation type="submission" date="2023-12" db="EMBL/GenBank/DDBJ databases">
        <title>Genome sequencing and assembly of bacterial species from a model synthetic community.</title>
        <authorList>
            <person name="Hogle S.L."/>
        </authorList>
    </citation>
    <scope>NUCLEOTIDE SEQUENCE [LARGE SCALE GENOMIC DNA]</scope>
    <source>
        <strain evidence="2 3">HAMBI_3031</strain>
    </source>
</reference>
<keyword evidence="3" id="KW-1185">Reference proteome</keyword>
<evidence type="ECO:0000313" key="2">
    <source>
        <dbReference type="EMBL" id="WQD38824.1"/>
    </source>
</evidence>
<dbReference type="InterPro" id="IPR052956">
    <property type="entry name" value="Mesenchyme-surface_protein"/>
</dbReference>
<dbReference type="Gene3D" id="2.130.10.10">
    <property type="entry name" value="YVTN repeat-like/Quinoprotein amine dehydrogenase"/>
    <property type="match status" value="1"/>
</dbReference>
<sequence>MKHSSKLLIAAIIAVASCKKNDNNSLTPEPEFFVNEDPATFAEIGKLKVGGAAAAEISAYDSITQRLFVVNNEGTDGAVNRIDVVDLKNPANPAFIRSISMAPYGGAVNSLSVHNSILAAAIQSTNKTDNGKVALLKTTDYSEIKSVTVGALPDMVTISPDGKFIMTANEGEPNADYSIDPKGSISIIEAENNYAVTTLYFDGFASQATALKAKGFRIFGPQINPDFASNIEPEYITISADSKTAWVTLQENNAIAKVNITGKAITDIFPLGFKDYSLAGNEIDPSDKDNGYKATTWNVKGIYMPDAIAVLEQNNIPYLFTANEGDAREYIDATEKEIFVEAKRIGSKNVILDPTVFPNAADLKKETALGRLNITTTLGDKDGDGDFDELYSFGARSFSVWNGLTGAQVFDSKNELDVKVNEFGTYDDGRSDDKSVEPEGITIGKVGKTNVAFVGMERVDAVAMYDITNPQNPRFLQLVKTGDAPEGVLFVPARMSPTKKSLLIVSSEGDGMVTIYTPKTI</sequence>
<dbReference type="InterPro" id="IPR015943">
    <property type="entry name" value="WD40/YVTN_repeat-like_dom_sf"/>
</dbReference>
<evidence type="ECO:0000313" key="3">
    <source>
        <dbReference type="Proteomes" id="UP001325680"/>
    </source>
</evidence>
<dbReference type="InterPro" id="IPR055188">
    <property type="entry name" value="Choice_anch_I"/>
</dbReference>
<feature type="domain" description="Choice-of-anchor I" evidence="1">
    <location>
        <begin position="49"/>
        <end position="516"/>
    </location>
</feature>
<accession>A0ABZ0W832</accession>
<dbReference type="Proteomes" id="UP001325680">
    <property type="component" value="Chromosome"/>
</dbReference>
<protein>
    <submittedName>
        <fullName evidence="2">Choice-of-anchor I family protein</fullName>
    </submittedName>
</protein>
<dbReference type="PANTHER" id="PTHR46928">
    <property type="entry name" value="MESENCHYME-SPECIFIC CELL SURFACE GLYCOPROTEIN"/>
    <property type="match status" value="1"/>
</dbReference>
<dbReference type="SUPFAM" id="SSF50998">
    <property type="entry name" value="Quinoprotein alcohol dehydrogenase-like"/>
    <property type="match status" value="1"/>
</dbReference>
<name>A0ABZ0W832_9BACT</name>
<dbReference type="RefSeq" id="WP_114792745.1">
    <property type="nucleotide sequence ID" value="NZ_CP139960.1"/>
</dbReference>
<dbReference type="NCBIfam" id="NF038117">
    <property type="entry name" value="choice_anch_I"/>
    <property type="match status" value="1"/>
</dbReference>
<gene>
    <name evidence="2" type="ORF">U0035_01530</name>
</gene>